<dbReference type="InterPro" id="IPR016142">
    <property type="entry name" value="Citrate_synth-like_lrg_a-sub"/>
</dbReference>
<dbReference type="AlphaFoldDB" id="A0A370DL86"/>
<dbReference type="EMBL" id="QFXC01000003">
    <property type="protein sequence ID" value="RDH85669.1"/>
    <property type="molecule type" value="Genomic_DNA"/>
</dbReference>
<evidence type="ECO:0000313" key="1">
    <source>
        <dbReference type="EMBL" id="RDH85669.1"/>
    </source>
</evidence>
<dbReference type="Gene3D" id="1.10.580.10">
    <property type="entry name" value="Citrate Synthase, domain 1"/>
    <property type="match status" value="1"/>
</dbReference>
<organism evidence="1 2">
    <name type="scientific">endosymbiont of Galathealinum brachiosum</name>
    <dbReference type="NCBI Taxonomy" id="2200906"/>
    <lineage>
        <taxon>Bacteria</taxon>
        <taxon>Pseudomonadati</taxon>
        <taxon>Pseudomonadota</taxon>
        <taxon>Gammaproteobacteria</taxon>
        <taxon>sulfur-oxidizing symbionts</taxon>
    </lineage>
</organism>
<dbReference type="Proteomes" id="UP000254266">
    <property type="component" value="Unassembled WGS sequence"/>
</dbReference>
<accession>A0A370DL86</accession>
<name>A0A370DL86_9GAMM</name>
<dbReference type="InterPro" id="IPR036969">
    <property type="entry name" value="Citrate_synthase_sf"/>
</dbReference>
<sequence length="267" mass="29000">MDKKSEKNHVYSHKTNTSIWHEEAGVGNPYAVETCRLHGYDLFDLLKSAKFVDTLFLLFTAELPTPEQSRLLETLMIFLINPGPRHNATRAAMNAGVSKADHAHILPIGLMALGGEHLGSTEVEQSINFFNSKINLDPEEVGDQLLSSVNFLEAGDNHIAPGFGSRFNSIDSVAEKAAKHLVLLPGAGHSLKWGNLFTDKISGEGFSWLNTGVAAAVFNDLGIGAREGAGLFQLMSAPGLLAHGLEQTHKPITAMPMLQDEDYVIEK</sequence>
<dbReference type="SUPFAM" id="SSF48256">
    <property type="entry name" value="Citrate synthase"/>
    <property type="match status" value="1"/>
</dbReference>
<evidence type="ECO:0000313" key="2">
    <source>
        <dbReference type="Proteomes" id="UP000254266"/>
    </source>
</evidence>
<protein>
    <submittedName>
        <fullName evidence="1">Citrate synthase</fullName>
    </submittedName>
</protein>
<comment type="caution">
    <text evidence="1">The sequence shown here is derived from an EMBL/GenBank/DDBJ whole genome shotgun (WGS) entry which is preliminary data.</text>
</comment>
<dbReference type="GO" id="GO:0046912">
    <property type="term" value="F:acyltransferase activity, acyl groups converted into alkyl on transfer"/>
    <property type="evidence" value="ECO:0007669"/>
    <property type="project" value="InterPro"/>
</dbReference>
<keyword evidence="2" id="KW-1185">Reference proteome</keyword>
<gene>
    <name evidence="1" type="ORF">DIZ80_01705</name>
</gene>
<reference evidence="1 2" key="1">
    <citation type="journal article" date="2018" name="ISME J.">
        <title>Endosymbiont genomes yield clues of tubeworm success.</title>
        <authorList>
            <person name="Li Y."/>
            <person name="Liles M.R."/>
            <person name="Halanych K.M."/>
        </authorList>
    </citation>
    <scope>NUCLEOTIDE SEQUENCE [LARGE SCALE GENOMIC DNA]</scope>
    <source>
        <strain evidence="1">A1464</strain>
    </source>
</reference>
<proteinExistence type="predicted"/>